<dbReference type="PROSITE" id="PS51379">
    <property type="entry name" value="4FE4S_FER_2"/>
    <property type="match status" value="2"/>
</dbReference>
<comment type="cofactor">
    <cofactor evidence="1 9">
        <name>[4Fe-4S] cluster</name>
        <dbReference type="ChEBI" id="CHEBI:49883"/>
    </cofactor>
</comment>
<dbReference type="GO" id="GO:0009055">
    <property type="term" value="F:electron transfer activity"/>
    <property type="evidence" value="ECO:0007669"/>
    <property type="project" value="UniProtKB-UniRule"/>
</dbReference>
<keyword evidence="6 9" id="KW-0249">Electron transport</keyword>
<feature type="domain" description="4Fe-4S ferredoxin-type" evidence="10">
    <location>
        <begin position="29"/>
        <end position="58"/>
    </location>
</feature>
<dbReference type="PANTHER" id="PTHR43687:SF6">
    <property type="entry name" value="L-ASPARTATE SEMIALDEHYDE SULFURTRANSFERASE IRON-SULFUR SUBUNIT"/>
    <property type="match status" value="1"/>
</dbReference>
<dbReference type="Gene3D" id="3.30.70.20">
    <property type="match status" value="1"/>
</dbReference>
<dbReference type="PROSITE" id="PS00198">
    <property type="entry name" value="4FE4S_FER_1"/>
    <property type="match status" value="1"/>
</dbReference>
<keyword evidence="7 9" id="KW-0408">Iron</keyword>
<evidence type="ECO:0000256" key="4">
    <source>
        <dbReference type="ARBA" id="ARBA00022723"/>
    </source>
</evidence>
<evidence type="ECO:0000256" key="6">
    <source>
        <dbReference type="ARBA" id="ARBA00022982"/>
    </source>
</evidence>
<evidence type="ECO:0000256" key="2">
    <source>
        <dbReference type="ARBA" id="ARBA00022448"/>
    </source>
</evidence>
<dbReference type="InterPro" id="IPR000813">
    <property type="entry name" value="7Fe_ferredoxin"/>
</dbReference>
<dbReference type="PANTHER" id="PTHR43687">
    <property type="entry name" value="ADENYLYLSULFATE REDUCTASE, BETA SUBUNIT"/>
    <property type="match status" value="1"/>
</dbReference>
<dbReference type="InterPro" id="IPR017900">
    <property type="entry name" value="4Fe4S_Fe_S_CS"/>
</dbReference>
<keyword evidence="4 9" id="KW-0479">Metal-binding</keyword>
<keyword evidence="2 9" id="KW-0813">Transport</keyword>
<keyword evidence="3 9" id="KW-0004">4Fe-4S</keyword>
<gene>
    <name evidence="11" type="ORF">PlAlph_2370</name>
</gene>
<dbReference type="PRINTS" id="PR00354">
    <property type="entry name" value="7FE8SFRDOXIN"/>
</dbReference>
<evidence type="ECO:0000313" key="11">
    <source>
        <dbReference type="EMBL" id="QJR98232.1"/>
    </source>
</evidence>
<feature type="domain" description="4Fe-4S ferredoxin-type" evidence="10">
    <location>
        <begin position="1"/>
        <end position="28"/>
    </location>
</feature>
<dbReference type="InterPro" id="IPR017896">
    <property type="entry name" value="4Fe4S_Fe-S-bd"/>
</dbReference>
<protein>
    <recommendedName>
        <fullName evidence="9">Ferredoxin</fullName>
    </recommendedName>
</protein>
<evidence type="ECO:0000259" key="10">
    <source>
        <dbReference type="PROSITE" id="PS51379"/>
    </source>
</evidence>
<comment type="function">
    <text evidence="9">Ferredoxins are iron-sulfur proteins that transfer electrons in a wide variety of metabolic reactions.</text>
</comment>
<dbReference type="Pfam" id="PF13237">
    <property type="entry name" value="Fer4_10"/>
    <property type="match status" value="1"/>
</dbReference>
<evidence type="ECO:0000256" key="3">
    <source>
        <dbReference type="ARBA" id="ARBA00022485"/>
    </source>
</evidence>
<accession>A0A6M4NNG3</accession>
<dbReference type="GO" id="GO:0051539">
    <property type="term" value="F:4 iron, 4 sulfur cluster binding"/>
    <property type="evidence" value="ECO:0007669"/>
    <property type="project" value="UniProtKB-UniRule"/>
</dbReference>
<evidence type="ECO:0000256" key="1">
    <source>
        <dbReference type="ARBA" id="ARBA00001966"/>
    </source>
</evidence>
<proteinExistence type="predicted"/>
<reference evidence="11" key="1">
    <citation type="submission" date="2020-01" db="EMBL/GenBank/DDBJ databases">
        <title>Gastrointestinal microbiota of LL stock colony Peromyscus leucopus.</title>
        <authorList>
            <person name="Milovic A."/>
            <person name="Bassam K."/>
            <person name="Keay E."/>
            <person name="Barbour A.G."/>
        </authorList>
    </citation>
    <scope>NUCLEOTIDE SEQUENCE</scope>
    <source>
        <strain evidence="11">LL90</strain>
    </source>
</reference>
<keyword evidence="5" id="KW-0677">Repeat</keyword>
<organism evidence="11">
    <name type="scientific">uncultured Alphaproteobacteria bacterium</name>
    <dbReference type="NCBI Taxonomy" id="91750"/>
    <lineage>
        <taxon>Bacteria</taxon>
        <taxon>Pseudomonadati</taxon>
        <taxon>Pseudomonadota</taxon>
        <taxon>Alphaproteobacteria</taxon>
        <taxon>environmental samples</taxon>
    </lineage>
</organism>
<dbReference type="InterPro" id="IPR050572">
    <property type="entry name" value="Fe-S_Ferredoxin"/>
</dbReference>
<dbReference type="SUPFAM" id="SSF54862">
    <property type="entry name" value="4Fe-4S ferredoxins"/>
    <property type="match status" value="1"/>
</dbReference>
<evidence type="ECO:0000256" key="9">
    <source>
        <dbReference type="RuleBase" id="RU365098"/>
    </source>
</evidence>
<evidence type="ECO:0000256" key="5">
    <source>
        <dbReference type="ARBA" id="ARBA00022737"/>
    </source>
</evidence>
<evidence type="ECO:0000256" key="8">
    <source>
        <dbReference type="ARBA" id="ARBA00023014"/>
    </source>
</evidence>
<dbReference type="AlphaFoldDB" id="A0A6M4NNG3"/>
<dbReference type="GO" id="GO:0046872">
    <property type="term" value="F:metal ion binding"/>
    <property type="evidence" value="ECO:0007669"/>
    <property type="project" value="UniProtKB-UniRule"/>
</dbReference>
<evidence type="ECO:0000256" key="7">
    <source>
        <dbReference type="ARBA" id="ARBA00023004"/>
    </source>
</evidence>
<sequence length="79" mass="8497">MVSVVNDNCIKCKSCADVCPVDAFHEGDTQLVVDPDTCISCGVCISECPQEAISPEEDADPHWVAFNAENAAKWPNANE</sequence>
<keyword evidence="8 9" id="KW-0411">Iron-sulfur</keyword>
<name>A0A6M4NNG3_9PROT</name>
<dbReference type="EMBL" id="MN990729">
    <property type="protein sequence ID" value="QJR98232.1"/>
    <property type="molecule type" value="Genomic_DNA"/>
</dbReference>